<dbReference type="GO" id="GO:0019433">
    <property type="term" value="P:triglyceride catabolic process"/>
    <property type="evidence" value="ECO:0007669"/>
    <property type="project" value="TreeGrafter"/>
</dbReference>
<dbReference type="Gene3D" id="3.40.50.1820">
    <property type="entry name" value="alpha/beta hydrolase"/>
    <property type="match status" value="1"/>
</dbReference>
<dbReference type="PANTHER" id="PTHR23025:SF3">
    <property type="entry name" value="HORMONE-SENSITIVE LIPASE"/>
    <property type="match status" value="1"/>
</dbReference>
<dbReference type="SUPFAM" id="SSF53474">
    <property type="entry name" value="alpha/beta-Hydrolases"/>
    <property type="match status" value="1"/>
</dbReference>
<dbReference type="EMBL" id="MNUE01000003">
    <property type="protein sequence ID" value="OJD38919.1"/>
    <property type="molecule type" value="Genomic_DNA"/>
</dbReference>
<dbReference type="GO" id="GO:0004806">
    <property type="term" value="F:triacylglycerol lipase activity"/>
    <property type="evidence" value="ECO:0007669"/>
    <property type="project" value="TreeGrafter"/>
</dbReference>
<feature type="domain" description="Alpha/beta hydrolase fold-3" evidence="1">
    <location>
        <begin position="92"/>
        <end position="304"/>
    </location>
</feature>
<dbReference type="GO" id="GO:0004771">
    <property type="term" value="F:sterol ester esterase activity"/>
    <property type="evidence" value="ECO:0007669"/>
    <property type="project" value="TreeGrafter"/>
</dbReference>
<dbReference type="OrthoDB" id="408631at2759"/>
<reference evidence="2 3" key="1">
    <citation type="submission" date="2016-10" db="EMBL/GenBank/DDBJ databases">
        <title>Proteomics and genomics reveal pathogen-plant mechanisms compatible with a hemibiotrophic lifestyle of Diplodia corticola.</title>
        <authorList>
            <person name="Fernandes I."/>
            <person name="De Jonge R."/>
            <person name="Van De Peer Y."/>
            <person name="Devreese B."/>
            <person name="Alves A."/>
            <person name="Esteves A.C."/>
        </authorList>
    </citation>
    <scope>NUCLEOTIDE SEQUENCE [LARGE SCALE GENOMIC DNA]</scope>
    <source>
        <strain evidence="2 3">CBS 112549</strain>
    </source>
</reference>
<dbReference type="InterPro" id="IPR013094">
    <property type="entry name" value="AB_hydrolase_3"/>
</dbReference>
<dbReference type="Pfam" id="PF07859">
    <property type="entry name" value="Abhydrolase_3"/>
    <property type="match status" value="1"/>
</dbReference>
<dbReference type="GeneID" id="31014288"/>
<gene>
    <name evidence="2" type="ORF">BKCO1_3000137</name>
</gene>
<dbReference type="GO" id="GO:0005829">
    <property type="term" value="C:cytosol"/>
    <property type="evidence" value="ECO:0007669"/>
    <property type="project" value="TreeGrafter"/>
</dbReference>
<comment type="caution">
    <text evidence="2">The sequence shown here is derived from an EMBL/GenBank/DDBJ whole genome shotgun (WGS) entry which is preliminary data.</text>
</comment>
<proteinExistence type="predicted"/>
<sequence length="330" mass="36211">MPLVSDLVLDDSKFDDSRVSSATAALNEKLTGTQASIPKWHEVGPEKFRQLCWNKPVVIESGVDFKLPSRDSGRDIPCRVFKPAGADVRGVLMHIHGGGFVLCSEKYSDTYIKTLADSCQLAVVSIGYRLAPEHPYPAALDDCVDAAEWLARKAKPNYGAELMFIGGHSAGANLCVLTVLHFLKVHSSFPLRGLLLQHGVYDLSHSLPQATNYGGRGILDLSEMARFTDAYLPGRTQEQRRDPTISPLYENLRQFGRAALPPALFTCWTEDPLLDDTLMMAIKWRCTGSEGITKIFAGAPHAFALFPPSVCEHAAPALDVTQQFILEKLA</sequence>
<name>A0A1J9SET3_9PEZI</name>
<dbReference type="AlphaFoldDB" id="A0A1J9SET3"/>
<protein>
    <submittedName>
        <fullName evidence="2">Alpha beta hydrolase fold-3 domain-containing protein</fullName>
    </submittedName>
</protein>
<dbReference type="STRING" id="236234.A0A1J9SET3"/>
<dbReference type="PANTHER" id="PTHR23025">
    <property type="entry name" value="TRIACYLGLYCEROL LIPASE"/>
    <property type="match status" value="1"/>
</dbReference>
<accession>A0A1J9SET3</accession>
<organism evidence="2 3">
    <name type="scientific">Diplodia corticola</name>
    <dbReference type="NCBI Taxonomy" id="236234"/>
    <lineage>
        <taxon>Eukaryota</taxon>
        <taxon>Fungi</taxon>
        <taxon>Dikarya</taxon>
        <taxon>Ascomycota</taxon>
        <taxon>Pezizomycotina</taxon>
        <taxon>Dothideomycetes</taxon>
        <taxon>Dothideomycetes incertae sedis</taxon>
        <taxon>Botryosphaeriales</taxon>
        <taxon>Botryosphaeriaceae</taxon>
        <taxon>Diplodia</taxon>
    </lineage>
</organism>
<evidence type="ECO:0000259" key="1">
    <source>
        <dbReference type="Pfam" id="PF07859"/>
    </source>
</evidence>
<evidence type="ECO:0000313" key="2">
    <source>
        <dbReference type="EMBL" id="OJD38919.1"/>
    </source>
</evidence>
<dbReference type="InterPro" id="IPR029058">
    <property type="entry name" value="AB_hydrolase_fold"/>
</dbReference>
<evidence type="ECO:0000313" key="3">
    <source>
        <dbReference type="Proteomes" id="UP000183809"/>
    </source>
</evidence>
<keyword evidence="2" id="KW-0378">Hydrolase</keyword>
<dbReference type="RefSeq" id="XP_020134530.1">
    <property type="nucleotide sequence ID" value="XM_020274027.1"/>
</dbReference>
<dbReference type="Proteomes" id="UP000183809">
    <property type="component" value="Unassembled WGS sequence"/>
</dbReference>
<keyword evidence="3" id="KW-1185">Reference proteome</keyword>